<comment type="similarity">
    <text evidence="1 4">Belongs to the AAA ATPase family.</text>
</comment>
<dbReference type="STRING" id="195883.A0A482XGT2"/>
<comment type="caution">
    <text evidence="6">The sequence shown here is derived from an EMBL/GenBank/DDBJ whole genome shotgun (WGS) entry which is preliminary data.</text>
</comment>
<keyword evidence="4" id="KW-0813">Transport</keyword>
<evidence type="ECO:0000256" key="1">
    <source>
        <dbReference type="ARBA" id="ARBA00006914"/>
    </source>
</evidence>
<keyword evidence="4" id="KW-0479">Metal-binding</keyword>
<keyword evidence="3 4" id="KW-0067">ATP-binding</keyword>
<comment type="function">
    <text evidence="4">Required for vesicle-mediated transport. Catalyzes the fusion of transport vesicles within the Golgi cisternae. Is also required for transport from the endoplasmic reticulum to the Golgi stack. Seems to function as a fusion protein required for the delivery of cargo proteins to all compartments of the Golgi stack independent of vesicle origin.</text>
</comment>
<sequence>MIDDALLRPGTARGNLIYLRHYSDLELHHRKATHRSATQRRSMLFSNDVQMEISLPDEHGRCQILNIHTARMRDFKKISDDELATLTKNFSGAELEGLVRAAPVHSHESPHYRAAQQVEVDPEAMEKFKLSRSRLSATLSTHDISRFILNVFVFKSSGIWFISRGVGSFSGERHLSRGACQFAHTRGWYAIRPPNSGKTALAAQMAKNSDFPFVKVCSPEEMVGFNEASKCMAIRKVFDDAYRSQLSCILVDNIERLLDYGPIGPRYSNLTLQALLVLLKKEPPRGRKLLIFCTSSRRQVLEDMEMLSAFTAVLHVPNLSKPEELLTVLEESDVFTKKELGVILKKISGHKVFVGIKKLLALIDMARQIEEKHRVMKFLSRLEEEGALDMGTSIHD</sequence>
<dbReference type="InterPro" id="IPR039812">
    <property type="entry name" value="Vesicle-fus_ATPase"/>
</dbReference>
<evidence type="ECO:0000256" key="2">
    <source>
        <dbReference type="ARBA" id="ARBA00022741"/>
    </source>
</evidence>
<dbReference type="GO" id="GO:0043001">
    <property type="term" value="P:Golgi to plasma membrane protein transport"/>
    <property type="evidence" value="ECO:0007669"/>
    <property type="project" value="TreeGrafter"/>
</dbReference>
<dbReference type="GO" id="GO:0006891">
    <property type="term" value="P:intra-Golgi vesicle-mediated transport"/>
    <property type="evidence" value="ECO:0007669"/>
    <property type="project" value="TreeGrafter"/>
</dbReference>
<proteinExistence type="inferred from homology"/>
<dbReference type="Gene3D" id="3.40.50.300">
    <property type="entry name" value="P-loop containing nucleotide triphosphate hydrolases"/>
    <property type="match status" value="1"/>
</dbReference>
<organism evidence="6 7">
    <name type="scientific">Laodelphax striatellus</name>
    <name type="common">Small brown planthopper</name>
    <name type="synonym">Delphax striatella</name>
    <dbReference type="NCBI Taxonomy" id="195883"/>
    <lineage>
        <taxon>Eukaryota</taxon>
        <taxon>Metazoa</taxon>
        <taxon>Ecdysozoa</taxon>
        <taxon>Arthropoda</taxon>
        <taxon>Hexapoda</taxon>
        <taxon>Insecta</taxon>
        <taxon>Pterygota</taxon>
        <taxon>Neoptera</taxon>
        <taxon>Paraneoptera</taxon>
        <taxon>Hemiptera</taxon>
        <taxon>Auchenorrhyncha</taxon>
        <taxon>Fulgoroidea</taxon>
        <taxon>Delphacidae</taxon>
        <taxon>Criomorphinae</taxon>
        <taxon>Laodelphax</taxon>
    </lineage>
</organism>
<reference evidence="6 7" key="1">
    <citation type="journal article" date="2017" name="Gigascience">
        <title>Genome sequence of the small brown planthopper, Laodelphax striatellus.</title>
        <authorList>
            <person name="Zhu J."/>
            <person name="Jiang F."/>
            <person name="Wang X."/>
            <person name="Yang P."/>
            <person name="Bao Y."/>
            <person name="Zhao W."/>
            <person name="Wang W."/>
            <person name="Lu H."/>
            <person name="Wang Q."/>
            <person name="Cui N."/>
            <person name="Li J."/>
            <person name="Chen X."/>
            <person name="Luo L."/>
            <person name="Yu J."/>
            <person name="Kang L."/>
            <person name="Cui F."/>
        </authorList>
    </citation>
    <scope>NUCLEOTIDE SEQUENCE [LARGE SCALE GENOMIC DNA]</scope>
    <source>
        <strain evidence="6">Lst14</strain>
    </source>
</reference>
<dbReference type="Gene3D" id="1.10.8.60">
    <property type="match status" value="2"/>
</dbReference>
<dbReference type="EC" id="3.6.4.6" evidence="4"/>
<dbReference type="FunFam" id="1.10.8.60:FF:000031">
    <property type="entry name" value="vesicle-fusing ATPase isoform X1"/>
    <property type="match status" value="1"/>
</dbReference>
<keyword evidence="4" id="KW-0378">Hydrolase</keyword>
<evidence type="ECO:0000313" key="6">
    <source>
        <dbReference type="EMBL" id="RZF45096.1"/>
    </source>
</evidence>
<comment type="subcellular location">
    <subcellularLocation>
        <location evidence="4">Cytoplasm</location>
    </subcellularLocation>
</comment>
<dbReference type="InterPro" id="IPR054419">
    <property type="entry name" value="NSF_ATPase_lid"/>
</dbReference>
<dbReference type="GO" id="GO:0005795">
    <property type="term" value="C:Golgi stack"/>
    <property type="evidence" value="ECO:0007669"/>
    <property type="project" value="TreeGrafter"/>
</dbReference>
<keyword evidence="4" id="KW-0653">Protein transport</keyword>
<gene>
    <name evidence="6" type="ORF">LSTR_LSTR011115</name>
</gene>
<keyword evidence="4" id="KW-0460">Magnesium</keyword>
<protein>
    <recommendedName>
        <fullName evidence="4">Vesicle-fusing ATPase</fullName>
        <ecNumber evidence="4">3.6.4.6</ecNumber>
    </recommendedName>
</protein>
<dbReference type="SUPFAM" id="SSF52540">
    <property type="entry name" value="P-loop containing nucleoside triphosphate hydrolases"/>
    <property type="match status" value="1"/>
</dbReference>
<dbReference type="Pfam" id="PF21964">
    <property type="entry name" value="NSF_ATPase_lid"/>
    <property type="match status" value="1"/>
</dbReference>
<dbReference type="EMBL" id="QKKF02009932">
    <property type="protein sequence ID" value="RZF45096.1"/>
    <property type="molecule type" value="Genomic_DNA"/>
</dbReference>
<keyword evidence="4" id="KW-0931">ER-Golgi transport</keyword>
<dbReference type="InterPro" id="IPR027417">
    <property type="entry name" value="P-loop_NTPase"/>
</dbReference>
<dbReference type="InParanoid" id="A0A482XGT2"/>
<dbReference type="PANTHER" id="PTHR23078">
    <property type="entry name" value="VESICULAR-FUSION PROTEIN NSF"/>
    <property type="match status" value="1"/>
</dbReference>
<evidence type="ECO:0000256" key="3">
    <source>
        <dbReference type="ARBA" id="ARBA00022840"/>
    </source>
</evidence>
<keyword evidence="7" id="KW-1185">Reference proteome</keyword>
<dbReference type="FunFam" id="3.40.50.300:FF:000166">
    <property type="entry name" value="vesicle-fusing ATPase isoform X1"/>
    <property type="match status" value="1"/>
</dbReference>
<dbReference type="PANTHER" id="PTHR23078:SF3">
    <property type="entry name" value="VESICLE-FUSING ATPASE"/>
    <property type="match status" value="1"/>
</dbReference>
<dbReference type="Pfam" id="PF00004">
    <property type="entry name" value="AAA"/>
    <property type="match status" value="1"/>
</dbReference>
<dbReference type="FunCoup" id="A0A482XGT2">
    <property type="interactions" value="10"/>
</dbReference>
<evidence type="ECO:0000313" key="7">
    <source>
        <dbReference type="Proteomes" id="UP000291343"/>
    </source>
</evidence>
<dbReference type="GO" id="GO:0005524">
    <property type="term" value="F:ATP binding"/>
    <property type="evidence" value="ECO:0007669"/>
    <property type="project" value="UniProtKB-UniRule"/>
</dbReference>
<comment type="catalytic activity">
    <reaction evidence="4">
        <text>ATP + H2O = ADP + phosphate + H(+)</text>
        <dbReference type="Rhea" id="RHEA:13065"/>
        <dbReference type="ChEBI" id="CHEBI:15377"/>
        <dbReference type="ChEBI" id="CHEBI:15378"/>
        <dbReference type="ChEBI" id="CHEBI:30616"/>
        <dbReference type="ChEBI" id="CHEBI:43474"/>
        <dbReference type="ChEBI" id="CHEBI:456216"/>
        <dbReference type="EC" id="3.6.4.6"/>
    </reaction>
</comment>
<dbReference type="InterPro" id="IPR003593">
    <property type="entry name" value="AAA+_ATPase"/>
</dbReference>
<feature type="domain" description="AAA+ ATPase" evidence="5">
    <location>
        <begin position="184"/>
        <end position="320"/>
    </location>
</feature>
<dbReference type="GO" id="GO:0035494">
    <property type="term" value="P:SNARE complex disassembly"/>
    <property type="evidence" value="ECO:0007669"/>
    <property type="project" value="InterPro"/>
</dbReference>
<name>A0A482XGT2_LAOST</name>
<dbReference type="SMR" id="A0A482XGT2"/>
<accession>A0A482XGT2</accession>
<dbReference type="InterPro" id="IPR003959">
    <property type="entry name" value="ATPase_AAA_core"/>
</dbReference>
<dbReference type="GO" id="GO:0016887">
    <property type="term" value="F:ATP hydrolysis activity"/>
    <property type="evidence" value="ECO:0007669"/>
    <property type="project" value="InterPro"/>
</dbReference>
<keyword evidence="4" id="KW-0963">Cytoplasm</keyword>
<dbReference type="GO" id="GO:0046872">
    <property type="term" value="F:metal ion binding"/>
    <property type="evidence" value="ECO:0007669"/>
    <property type="project" value="UniProtKB-UniRule"/>
</dbReference>
<comment type="cofactor">
    <cofactor evidence="4">
        <name>Mg(2+)</name>
        <dbReference type="ChEBI" id="CHEBI:18420"/>
    </cofactor>
    <text evidence="4">Binds 1 Mg(2+) ion per subunit.</text>
</comment>
<evidence type="ECO:0000256" key="4">
    <source>
        <dbReference type="RuleBase" id="RU367045"/>
    </source>
</evidence>
<dbReference type="SMART" id="SM00382">
    <property type="entry name" value="AAA"/>
    <property type="match status" value="1"/>
</dbReference>
<evidence type="ECO:0000259" key="5">
    <source>
        <dbReference type="SMART" id="SM00382"/>
    </source>
</evidence>
<keyword evidence="2 4" id="KW-0547">Nucleotide-binding</keyword>
<dbReference type="Proteomes" id="UP000291343">
    <property type="component" value="Unassembled WGS sequence"/>
</dbReference>
<dbReference type="OrthoDB" id="9982946at2759"/>
<dbReference type="AlphaFoldDB" id="A0A482XGT2"/>